<dbReference type="EMBL" id="LIXZ01000003">
    <property type="protein sequence ID" value="KPL60585.1"/>
    <property type="molecule type" value="Genomic_DNA"/>
</dbReference>
<feature type="site" description="Important for catalysis" evidence="16">
    <location>
        <position position="141"/>
    </location>
</feature>
<feature type="binding site" evidence="16">
    <location>
        <begin position="280"/>
        <end position="292"/>
    </location>
    <ligand>
        <name>NAD(+)</name>
        <dbReference type="ChEBI" id="CHEBI:57540"/>
    </ligand>
</feature>
<feature type="binding site" evidence="16">
    <location>
        <position position="250"/>
    </location>
    <ligand>
        <name>Mg(2+)</name>
        <dbReference type="ChEBI" id="CHEBI:18420"/>
    </ligand>
</feature>
<dbReference type="GO" id="GO:0000287">
    <property type="term" value="F:magnesium ion binding"/>
    <property type="evidence" value="ECO:0007669"/>
    <property type="project" value="InterPro"/>
</dbReference>
<keyword evidence="14 16" id="KW-0100">Branched-chain amino acid biosynthesis</keyword>
<evidence type="ECO:0000256" key="15">
    <source>
        <dbReference type="ARBA" id="ARBA00023577"/>
    </source>
</evidence>
<keyword evidence="7 16" id="KW-0432">Leucine biosynthesis</keyword>
<dbReference type="PANTHER" id="PTHR42979:SF1">
    <property type="entry name" value="3-ISOPROPYLMALATE DEHYDROGENASE"/>
    <property type="match status" value="1"/>
</dbReference>
<name>A0A0P6W390_9BACI</name>
<comment type="subunit">
    <text evidence="6 16 17">Homodimer.</text>
</comment>
<feature type="binding site" evidence="16">
    <location>
        <begin position="76"/>
        <end position="89"/>
    </location>
    <ligand>
        <name>NAD(+)</name>
        <dbReference type="ChEBI" id="CHEBI:57540"/>
    </ligand>
</feature>
<dbReference type="FunFam" id="3.40.718.10:FF:000028">
    <property type="entry name" value="3-isopropylmalate dehydrogenase"/>
    <property type="match status" value="1"/>
</dbReference>
<evidence type="ECO:0000256" key="14">
    <source>
        <dbReference type="ARBA" id="ARBA00023304"/>
    </source>
</evidence>
<dbReference type="InterPro" id="IPR024084">
    <property type="entry name" value="IsoPropMal-DH-like_dom"/>
</dbReference>
<evidence type="ECO:0000256" key="5">
    <source>
        <dbReference type="ARBA" id="ARBA00008319"/>
    </source>
</evidence>
<gene>
    <name evidence="16" type="primary">leuB</name>
    <name evidence="19" type="ORF">AM506_05565</name>
</gene>
<comment type="function">
    <text evidence="15 16 17">Catalyzes the oxidation of 3-carboxy-2-hydroxy-4-methylpentanoate (3-isopropylmalate) to 3-carboxy-4-methyl-2-oxopentanoate. The product decarboxylates to 4-methyl-2 oxopentanoate.</text>
</comment>
<evidence type="ECO:0000313" key="20">
    <source>
        <dbReference type="Proteomes" id="UP000050398"/>
    </source>
</evidence>
<evidence type="ECO:0000256" key="12">
    <source>
        <dbReference type="ARBA" id="ARBA00023002"/>
    </source>
</evidence>
<dbReference type="UniPathway" id="UPA00048">
    <property type="reaction ID" value="UER00072"/>
</dbReference>
<evidence type="ECO:0000256" key="1">
    <source>
        <dbReference type="ARBA" id="ARBA00000624"/>
    </source>
</evidence>
<evidence type="ECO:0000256" key="13">
    <source>
        <dbReference type="ARBA" id="ARBA00023027"/>
    </source>
</evidence>
<keyword evidence="11 16" id="KW-0460">Magnesium</keyword>
<keyword evidence="9 16" id="KW-0028">Amino-acid biosynthesis</keyword>
<organism evidence="19 20">
    <name type="scientific">Rossellomorea vietnamensis</name>
    <dbReference type="NCBI Taxonomy" id="218284"/>
    <lineage>
        <taxon>Bacteria</taxon>
        <taxon>Bacillati</taxon>
        <taxon>Bacillota</taxon>
        <taxon>Bacilli</taxon>
        <taxon>Bacillales</taxon>
        <taxon>Bacillaceae</taxon>
        <taxon>Rossellomorea</taxon>
    </lineage>
</organism>
<feature type="binding site" evidence="16">
    <location>
        <position position="222"/>
    </location>
    <ligand>
        <name>Mg(2+)</name>
        <dbReference type="ChEBI" id="CHEBI:18420"/>
    </ligand>
</feature>
<evidence type="ECO:0000256" key="17">
    <source>
        <dbReference type="RuleBase" id="RU004445"/>
    </source>
</evidence>
<evidence type="ECO:0000256" key="16">
    <source>
        <dbReference type="HAMAP-Rule" id="MF_01033"/>
    </source>
</evidence>
<feature type="domain" description="Isopropylmalate dehydrogenase-like" evidence="18">
    <location>
        <begin position="4"/>
        <end position="352"/>
    </location>
</feature>
<evidence type="ECO:0000256" key="9">
    <source>
        <dbReference type="ARBA" id="ARBA00022605"/>
    </source>
</evidence>
<proteinExistence type="inferred from homology"/>
<evidence type="ECO:0000256" key="10">
    <source>
        <dbReference type="ARBA" id="ARBA00022723"/>
    </source>
</evidence>
<dbReference type="GO" id="GO:0009098">
    <property type="term" value="P:L-leucine biosynthetic process"/>
    <property type="evidence" value="ECO:0007669"/>
    <property type="project" value="UniProtKB-UniRule"/>
</dbReference>
<feature type="binding site" evidence="16">
    <location>
        <position position="96"/>
    </location>
    <ligand>
        <name>substrate</name>
    </ligand>
</feature>
<feature type="binding site" evidence="16">
    <location>
        <position position="106"/>
    </location>
    <ligand>
        <name>substrate</name>
    </ligand>
</feature>
<feature type="site" description="Important for catalysis" evidence="16">
    <location>
        <position position="190"/>
    </location>
</feature>
<dbReference type="InterPro" id="IPR019818">
    <property type="entry name" value="IsoCit/isopropylmalate_DH_CS"/>
</dbReference>
<comment type="catalytic activity">
    <reaction evidence="1 16 17">
        <text>(2R,3S)-3-isopropylmalate + NAD(+) = 4-methyl-2-oxopentanoate + CO2 + NADH</text>
        <dbReference type="Rhea" id="RHEA:32271"/>
        <dbReference type="ChEBI" id="CHEBI:16526"/>
        <dbReference type="ChEBI" id="CHEBI:17865"/>
        <dbReference type="ChEBI" id="CHEBI:35121"/>
        <dbReference type="ChEBI" id="CHEBI:57540"/>
        <dbReference type="ChEBI" id="CHEBI:57945"/>
        <dbReference type="EC" id="1.1.1.85"/>
    </reaction>
</comment>
<dbReference type="InterPro" id="IPR004429">
    <property type="entry name" value="Isopropylmalate_DH"/>
</dbReference>
<evidence type="ECO:0000256" key="7">
    <source>
        <dbReference type="ARBA" id="ARBA00022430"/>
    </source>
</evidence>
<dbReference type="EC" id="1.1.1.85" evidence="16"/>
<dbReference type="SMART" id="SM01329">
    <property type="entry name" value="Iso_dh"/>
    <property type="match status" value="1"/>
</dbReference>
<keyword evidence="8 16" id="KW-0963">Cytoplasm</keyword>
<protein>
    <recommendedName>
        <fullName evidence="16">3-isopropylmalate dehydrogenase</fullName>
        <ecNumber evidence="16">1.1.1.85</ecNumber>
    </recommendedName>
    <alternativeName>
        <fullName evidence="16">3-IPM-DH</fullName>
    </alternativeName>
    <alternativeName>
        <fullName evidence="16">Beta-IPM dehydrogenase</fullName>
        <shortName evidence="16">IMDH</shortName>
    </alternativeName>
</protein>
<keyword evidence="13 16" id="KW-0520">NAD</keyword>
<dbReference type="GO" id="GO:0051287">
    <property type="term" value="F:NAD binding"/>
    <property type="evidence" value="ECO:0007669"/>
    <property type="project" value="InterPro"/>
</dbReference>
<dbReference type="Pfam" id="PF00180">
    <property type="entry name" value="Iso_dh"/>
    <property type="match status" value="1"/>
</dbReference>
<evidence type="ECO:0000259" key="18">
    <source>
        <dbReference type="SMART" id="SM01329"/>
    </source>
</evidence>
<sequence length="370" mass="40465">MKKKIVVLPGDGIGQEIMDGALEVLKAVGDWFGHEFEVEKGFIGGAAVDRFGTPLPPETIKLCKASDAVLLGAVGGPKWEHLPKEIRPEKGLLAIRKEFDLFANLRPVKAFESLLGASPLKREIVEEVDLVIVRELTGGLYFGQPSGRQGKRDEVAVDTLVYEKSEIERIVHKAFKLAQKRKKKLTSVDKANVLETSRMWREVVNEVAAEYPDVEVEHMLVDVAAMKLMYQPKQFDVLVTENMFGDILSDEASMITGSLGMLPSASLRGDSFGLYEPVHGSAPDIAGKGKANPLAMILSVAMMLRHSFGLKEEAEMIEMGVQEVLNAGYRTGDLWTMGRGTVVGTGAMSQLVVERLEADHALSSILAAYL</sequence>
<dbReference type="Proteomes" id="UP000050398">
    <property type="component" value="Unassembled WGS sequence"/>
</dbReference>
<evidence type="ECO:0000256" key="6">
    <source>
        <dbReference type="ARBA" id="ARBA00011738"/>
    </source>
</evidence>
<feature type="binding site" evidence="16">
    <location>
        <position position="246"/>
    </location>
    <ligand>
        <name>Mg(2+)</name>
        <dbReference type="ChEBI" id="CHEBI:18420"/>
    </ligand>
</feature>
<dbReference type="eggNOG" id="COG0473">
    <property type="taxonomic scope" value="Bacteria"/>
</dbReference>
<comment type="caution">
    <text evidence="19">The sequence shown here is derived from an EMBL/GenBank/DDBJ whole genome shotgun (WGS) entry which is preliminary data.</text>
</comment>
<dbReference type="OrthoDB" id="9806254at2"/>
<comment type="similarity">
    <text evidence="5 16">Belongs to the isocitrate and isopropylmalate dehydrogenases family. LeuB type 1 subfamily.</text>
</comment>
<dbReference type="PATRIC" id="fig|218284.4.peg.2231"/>
<dbReference type="GO" id="GO:0005829">
    <property type="term" value="C:cytosol"/>
    <property type="evidence" value="ECO:0007669"/>
    <property type="project" value="TreeGrafter"/>
</dbReference>
<comment type="subcellular location">
    <subcellularLocation>
        <location evidence="3 16">Cytoplasm</location>
    </subcellularLocation>
</comment>
<feature type="binding site" evidence="16">
    <location>
        <position position="134"/>
    </location>
    <ligand>
        <name>substrate</name>
    </ligand>
</feature>
<reference evidence="19 20" key="1">
    <citation type="submission" date="2015-08" db="EMBL/GenBank/DDBJ databases">
        <title>Draft Genome Sequence of Bacillus vietnamensis UCD-SED5.</title>
        <authorList>
            <person name="Lee R.D."/>
            <person name="Jospin G."/>
            <person name="Lang J.M."/>
            <person name="Coil D.A."/>
            <person name="Eisen J.A."/>
        </authorList>
    </citation>
    <scope>NUCLEOTIDE SEQUENCE [LARGE SCALE GENOMIC DNA]</scope>
    <source>
        <strain evidence="19 20">UCD-SED5</strain>
    </source>
</reference>
<keyword evidence="16" id="KW-0464">Manganese</keyword>
<feature type="binding site" evidence="16">
    <location>
        <position position="222"/>
    </location>
    <ligand>
        <name>substrate</name>
    </ligand>
</feature>
<dbReference type="NCBIfam" id="TIGR00169">
    <property type="entry name" value="leuB"/>
    <property type="match status" value="1"/>
</dbReference>
<dbReference type="PROSITE" id="PS00470">
    <property type="entry name" value="IDH_IMDH"/>
    <property type="match status" value="1"/>
</dbReference>
<comment type="pathway">
    <text evidence="4 16 17">Amino-acid biosynthesis; L-leucine biosynthesis; L-leucine from 3-methyl-2-oxobutanoate: step 3/4.</text>
</comment>
<comment type="cofactor">
    <cofactor evidence="2">
        <name>Mn(2+)</name>
        <dbReference type="ChEBI" id="CHEBI:29035"/>
    </cofactor>
</comment>
<keyword evidence="12 16" id="KW-0560">Oxidoreductase</keyword>
<evidence type="ECO:0000256" key="2">
    <source>
        <dbReference type="ARBA" id="ARBA00001936"/>
    </source>
</evidence>
<dbReference type="SUPFAM" id="SSF53659">
    <property type="entry name" value="Isocitrate/Isopropylmalate dehydrogenase-like"/>
    <property type="match status" value="1"/>
</dbReference>
<comment type="cofactor">
    <cofactor evidence="16 17">
        <name>Mg(2+)</name>
        <dbReference type="ChEBI" id="CHEBI:18420"/>
    </cofactor>
    <cofactor evidence="16 17">
        <name>Mn(2+)</name>
        <dbReference type="ChEBI" id="CHEBI:29035"/>
    </cofactor>
    <text evidence="16 17">Binds 1 Mg(2+) or Mn(2+) ion per subunit.</text>
</comment>
<keyword evidence="10 16" id="KW-0479">Metal-binding</keyword>
<evidence type="ECO:0000256" key="3">
    <source>
        <dbReference type="ARBA" id="ARBA00004496"/>
    </source>
</evidence>
<evidence type="ECO:0000256" key="4">
    <source>
        <dbReference type="ARBA" id="ARBA00004762"/>
    </source>
</evidence>
<dbReference type="RefSeq" id="WP_060671498.1">
    <property type="nucleotide sequence ID" value="NZ_LIXZ01000003.1"/>
</dbReference>
<evidence type="ECO:0000256" key="8">
    <source>
        <dbReference type="ARBA" id="ARBA00022490"/>
    </source>
</evidence>
<accession>A0A0P6W390</accession>
<evidence type="ECO:0000313" key="19">
    <source>
        <dbReference type="EMBL" id="KPL60585.1"/>
    </source>
</evidence>
<dbReference type="AlphaFoldDB" id="A0A0P6W390"/>
<dbReference type="Gene3D" id="3.40.718.10">
    <property type="entry name" value="Isopropylmalate Dehydrogenase"/>
    <property type="match status" value="1"/>
</dbReference>
<evidence type="ECO:0000256" key="11">
    <source>
        <dbReference type="ARBA" id="ARBA00022842"/>
    </source>
</evidence>
<dbReference type="GO" id="GO:0003862">
    <property type="term" value="F:3-isopropylmalate dehydrogenase activity"/>
    <property type="evidence" value="ECO:0007669"/>
    <property type="project" value="UniProtKB-UniRule"/>
</dbReference>
<dbReference type="PANTHER" id="PTHR42979">
    <property type="entry name" value="3-ISOPROPYLMALATE DEHYDROGENASE"/>
    <property type="match status" value="1"/>
</dbReference>
<dbReference type="HAMAP" id="MF_01033">
    <property type="entry name" value="LeuB_type1"/>
    <property type="match status" value="1"/>
</dbReference>